<dbReference type="EMBL" id="UZAU01000603">
    <property type="status" value="NOT_ANNOTATED_CDS"/>
    <property type="molecule type" value="Genomic_DNA"/>
</dbReference>
<dbReference type="Proteomes" id="UP000596661">
    <property type="component" value="Chromosome 6"/>
</dbReference>
<protein>
    <submittedName>
        <fullName evidence="1">Uncharacterized protein</fullName>
    </submittedName>
</protein>
<dbReference type="EnsemblPlants" id="evm.model.06.1334">
    <property type="protein sequence ID" value="cds.evm.model.06.1334"/>
    <property type="gene ID" value="evm.TU.06.1334"/>
</dbReference>
<name>A0A803PU10_CANSA</name>
<reference evidence="1" key="1">
    <citation type="submission" date="2018-11" db="EMBL/GenBank/DDBJ databases">
        <authorList>
            <person name="Grassa J C."/>
        </authorList>
    </citation>
    <scope>NUCLEOTIDE SEQUENCE [LARGE SCALE GENOMIC DNA]</scope>
</reference>
<keyword evidence="2" id="KW-1185">Reference proteome</keyword>
<dbReference type="Gramene" id="evm.model.06.1334">
    <property type="protein sequence ID" value="cds.evm.model.06.1334"/>
    <property type="gene ID" value="evm.TU.06.1334"/>
</dbReference>
<accession>A0A803PU10</accession>
<reference evidence="1" key="2">
    <citation type="submission" date="2021-03" db="UniProtKB">
        <authorList>
            <consortium name="EnsemblPlants"/>
        </authorList>
    </citation>
    <scope>IDENTIFICATION</scope>
</reference>
<evidence type="ECO:0000313" key="1">
    <source>
        <dbReference type="EnsemblPlants" id="cds.evm.model.06.1334"/>
    </source>
</evidence>
<proteinExistence type="predicted"/>
<dbReference type="AlphaFoldDB" id="A0A803PU10"/>
<evidence type="ECO:0000313" key="2">
    <source>
        <dbReference type="Proteomes" id="UP000596661"/>
    </source>
</evidence>
<sequence length="90" mass="9374">MLGCCYGRKIGVGYRLELGDGNNSSGIGSGDARVGGDGAMAQPENVFDVVTVVGKIHVAQGNEDEECTYEGHEALNAGKQLSLNTKFLAI</sequence>
<organism evidence="1 2">
    <name type="scientific">Cannabis sativa</name>
    <name type="common">Hemp</name>
    <name type="synonym">Marijuana</name>
    <dbReference type="NCBI Taxonomy" id="3483"/>
    <lineage>
        <taxon>Eukaryota</taxon>
        <taxon>Viridiplantae</taxon>
        <taxon>Streptophyta</taxon>
        <taxon>Embryophyta</taxon>
        <taxon>Tracheophyta</taxon>
        <taxon>Spermatophyta</taxon>
        <taxon>Magnoliopsida</taxon>
        <taxon>eudicotyledons</taxon>
        <taxon>Gunneridae</taxon>
        <taxon>Pentapetalae</taxon>
        <taxon>rosids</taxon>
        <taxon>fabids</taxon>
        <taxon>Rosales</taxon>
        <taxon>Cannabaceae</taxon>
        <taxon>Cannabis</taxon>
    </lineage>
</organism>